<reference evidence="1 2" key="1">
    <citation type="journal article" date="2024" name="Plant Biotechnol. J.">
        <title>Genome and CRISPR/Cas9 system of a widespread forest tree (Populus alba) in the world.</title>
        <authorList>
            <person name="Liu Y.J."/>
            <person name="Jiang P.F."/>
            <person name="Han X.M."/>
            <person name="Li X.Y."/>
            <person name="Wang H.M."/>
            <person name="Wang Y.J."/>
            <person name="Wang X.X."/>
            <person name="Zeng Q.Y."/>
        </authorList>
    </citation>
    <scope>NUCLEOTIDE SEQUENCE [LARGE SCALE GENOMIC DNA]</scope>
    <source>
        <strain evidence="2">cv. PAL-ZL1</strain>
    </source>
</reference>
<proteinExistence type="predicted"/>
<dbReference type="EMBL" id="RCHU02000015">
    <property type="protein sequence ID" value="KAL3570861.1"/>
    <property type="molecule type" value="Genomic_DNA"/>
</dbReference>
<dbReference type="Proteomes" id="UP000309997">
    <property type="component" value="Unassembled WGS sequence"/>
</dbReference>
<comment type="caution">
    <text evidence="1">The sequence shown here is derived from an EMBL/GenBank/DDBJ whole genome shotgun (WGS) entry which is preliminary data.</text>
</comment>
<sequence>MSSSSKSDGGSSFDAEELLHIGTRCRELRKEKEMLRDSQPQSFELIRRLELHVKQLSEARTEDKKHIQKLERELLNCSQEIDYLQDQLNGRNSEVYTLGEHVHELELKLANMEHLLANTGQLREELKRCDSEHLLLLQELESKEIELQESALCIGKLEESISSLTLDSQCEIESMKLDMIALEQACFKAKKTQEETIQENARMNGLIKELEFQIREAKENIECVEKENIELRDKLTSDVNSKLFLQQIEDWLENKDTSQLDTQSYSSEIENQSNMSKEMREALGPCFSKLETLLRPESNLKEWMESMSHQIRKYEVLVKQLKDELREEKSKAKEEADDLAQEMAELRYQMTGLLEEECKRRACIEQASLQRISELEAQVLMVDLQSSCYFIEAYIILKVFLVFLSIPASKCTVTPRMLTEPQMILAKLLLSSFTPYLFHKSSSSEGYIVLGHWFATYLYHAKFNGWGGPAKATMAMRSAVQTANSDQLMIFEISDRNPYSMESQGTCQYISVTRTS</sequence>
<accession>A0ACC4AY29</accession>
<evidence type="ECO:0000313" key="1">
    <source>
        <dbReference type="EMBL" id="KAL3570861.1"/>
    </source>
</evidence>
<keyword evidence="2" id="KW-1185">Reference proteome</keyword>
<name>A0ACC4AY29_POPAL</name>
<organism evidence="1 2">
    <name type="scientific">Populus alba</name>
    <name type="common">White poplar</name>
    <dbReference type="NCBI Taxonomy" id="43335"/>
    <lineage>
        <taxon>Eukaryota</taxon>
        <taxon>Viridiplantae</taxon>
        <taxon>Streptophyta</taxon>
        <taxon>Embryophyta</taxon>
        <taxon>Tracheophyta</taxon>
        <taxon>Spermatophyta</taxon>
        <taxon>Magnoliopsida</taxon>
        <taxon>eudicotyledons</taxon>
        <taxon>Gunneridae</taxon>
        <taxon>Pentapetalae</taxon>
        <taxon>rosids</taxon>
        <taxon>fabids</taxon>
        <taxon>Malpighiales</taxon>
        <taxon>Salicaceae</taxon>
        <taxon>Saliceae</taxon>
        <taxon>Populus</taxon>
    </lineage>
</organism>
<protein>
    <submittedName>
        <fullName evidence="1">Uncharacterized protein</fullName>
    </submittedName>
</protein>
<evidence type="ECO:0000313" key="2">
    <source>
        <dbReference type="Proteomes" id="UP000309997"/>
    </source>
</evidence>
<gene>
    <name evidence="1" type="ORF">D5086_028110</name>
</gene>